<dbReference type="Pfam" id="PF09286">
    <property type="entry name" value="Pro-kuma_activ"/>
    <property type="match status" value="1"/>
</dbReference>
<keyword evidence="8" id="KW-0732">Signal</keyword>
<dbReference type="Proteomes" id="UP000242699">
    <property type="component" value="Unassembled WGS sequence"/>
</dbReference>
<name>A0A2T2X0M3_9FIRM</name>
<evidence type="ECO:0000256" key="1">
    <source>
        <dbReference type="ARBA" id="ARBA00001913"/>
    </source>
</evidence>
<dbReference type="InterPro" id="IPR030400">
    <property type="entry name" value="Sedolisin_dom"/>
</dbReference>
<reference evidence="10 11" key="1">
    <citation type="journal article" date="2014" name="BMC Genomics">
        <title>Comparison of environmental and isolate Sulfobacillus genomes reveals diverse carbon, sulfur, nitrogen, and hydrogen metabolisms.</title>
        <authorList>
            <person name="Justice N.B."/>
            <person name="Norman A."/>
            <person name="Brown C.T."/>
            <person name="Singh A."/>
            <person name="Thomas B.C."/>
            <person name="Banfield J.F."/>
        </authorList>
    </citation>
    <scope>NUCLEOTIDE SEQUENCE [LARGE SCALE GENOMIC DNA]</scope>
    <source>
        <strain evidence="10">AMDSBA1</strain>
    </source>
</reference>
<protein>
    <recommendedName>
        <fullName evidence="9">Peptidase S53 domain-containing protein</fullName>
    </recommendedName>
</protein>
<dbReference type="GO" id="GO:0008240">
    <property type="term" value="F:tripeptidyl-peptidase activity"/>
    <property type="evidence" value="ECO:0007669"/>
    <property type="project" value="TreeGrafter"/>
</dbReference>
<evidence type="ECO:0000256" key="7">
    <source>
        <dbReference type="ARBA" id="ARBA00023145"/>
    </source>
</evidence>
<dbReference type="Gene3D" id="3.40.50.200">
    <property type="entry name" value="Peptidase S8/S53 domain"/>
    <property type="match status" value="1"/>
</dbReference>
<comment type="caution">
    <text evidence="10">The sequence shown here is derived from an EMBL/GenBank/DDBJ whole genome shotgun (WGS) entry which is preliminary data.</text>
</comment>
<dbReference type="InterPro" id="IPR036852">
    <property type="entry name" value="Peptidase_S8/S53_dom_sf"/>
</dbReference>
<dbReference type="GO" id="GO:0046872">
    <property type="term" value="F:metal ion binding"/>
    <property type="evidence" value="ECO:0007669"/>
    <property type="project" value="UniProtKB-KW"/>
</dbReference>
<evidence type="ECO:0000256" key="3">
    <source>
        <dbReference type="ARBA" id="ARBA00022723"/>
    </source>
</evidence>
<proteinExistence type="predicted"/>
<keyword evidence="7" id="KW-0865">Zymogen</keyword>
<dbReference type="GO" id="GO:0004252">
    <property type="term" value="F:serine-type endopeptidase activity"/>
    <property type="evidence" value="ECO:0007669"/>
    <property type="project" value="InterPro"/>
</dbReference>
<dbReference type="InterPro" id="IPR011123">
    <property type="entry name" value="Y_Y_Y"/>
</dbReference>
<dbReference type="PANTHER" id="PTHR14218:SF15">
    <property type="entry name" value="TRIPEPTIDYL-PEPTIDASE 1"/>
    <property type="match status" value="1"/>
</dbReference>
<evidence type="ECO:0000313" key="10">
    <source>
        <dbReference type="EMBL" id="PSR28037.1"/>
    </source>
</evidence>
<dbReference type="SUPFAM" id="SSF54897">
    <property type="entry name" value="Protease propeptides/inhibitors"/>
    <property type="match status" value="1"/>
</dbReference>
<dbReference type="EMBL" id="PXYT01000022">
    <property type="protein sequence ID" value="PSR28037.1"/>
    <property type="molecule type" value="Genomic_DNA"/>
</dbReference>
<dbReference type="InterPro" id="IPR015366">
    <property type="entry name" value="S53_propep"/>
</dbReference>
<dbReference type="SMART" id="SM00944">
    <property type="entry name" value="Pro-kuma_activ"/>
    <property type="match status" value="1"/>
</dbReference>
<comment type="cofactor">
    <cofactor evidence="1">
        <name>Ca(2+)</name>
        <dbReference type="ChEBI" id="CHEBI:29108"/>
    </cofactor>
</comment>
<evidence type="ECO:0000256" key="2">
    <source>
        <dbReference type="ARBA" id="ARBA00022670"/>
    </source>
</evidence>
<feature type="chain" id="PRO_5015721674" description="Peptidase S53 domain-containing protein" evidence="8">
    <location>
        <begin position="27"/>
        <end position="1087"/>
    </location>
</feature>
<evidence type="ECO:0000256" key="4">
    <source>
        <dbReference type="ARBA" id="ARBA00022801"/>
    </source>
</evidence>
<evidence type="ECO:0000256" key="6">
    <source>
        <dbReference type="ARBA" id="ARBA00022837"/>
    </source>
</evidence>
<keyword evidence="2" id="KW-0645">Protease</keyword>
<dbReference type="SUPFAM" id="SSF52743">
    <property type="entry name" value="Subtilisin-like"/>
    <property type="match status" value="1"/>
</dbReference>
<keyword evidence="4" id="KW-0378">Hydrolase</keyword>
<feature type="signal peptide" evidence="8">
    <location>
        <begin position="1"/>
        <end position="26"/>
    </location>
</feature>
<keyword evidence="3" id="KW-0479">Metal-binding</keyword>
<gene>
    <name evidence="10" type="ORF">C7B43_10795</name>
</gene>
<feature type="domain" description="Peptidase S53" evidence="9">
    <location>
        <begin position="334"/>
        <end position="703"/>
    </location>
</feature>
<evidence type="ECO:0000256" key="8">
    <source>
        <dbReference type="SAM" id="SignalP"/>
    </source>
</evidence>
<evidence type="ECO:0000256" key="5">
    <source>
        <dbReference type="ARBA" id="ARBA00022825"/>
    </source>
</evidence>
<evidence type="ECO:0000259" key="9">
    <source>
        <dbReference type="PROSITE" id="PS51695"/>
    </source>
</evidence>
<sequence length="1087" mass="113176">MKKVVSSVLASAALLTPFLSPLSAQAAVPPTAYAVLWNRLPQTSLPATPLYRSQMGALKQVHNDPRPEKLTIIVDSSQRVAQLQSYARAVNTPGSPLFHHFLTPKQVDARFGPTKTLMSQARAAIKDAGWKILGESAFSMEVATGNPQSFKIPVTSALYAVAGLNPVHIQPASQHRGVSHRLQPLNTLGVTVNATSTAPLSVNNFRQSPTQSSVTTAANGDIFRVMSFNPGITSPLPSGLPFNLVISAQTPSGTPLAIQSVQSISDTLNNIGYYGEGQPFPGSQGTLWQLGLVGFGPTQKADTLSAQVTLANGTRSTVSFSLPPFTGTATALFPLNGSEISQLLGAQSLYQAALKQAAAPIAIFSLGQAPSLSDLSTLMNQEGLPMPHLQIQYQDGAQPGSTDAATALESNLDVQAVSSVAPSAPITDEIYPTSAADPLLSFLTMLSQQSTIKIATVSYGFSGENVAVLSTLVDACTAEGITLVFASGDQGAYGGTGGQLGVPSTDSQPGILTVGGLDMAATATFNNAGTMTSLSGPTILKSWGGDYLNALPSPVLESYLQKNAASSGGFGSNPVPSWQQGHLPAGAPGIGVPDIASLAGMPAMQGIINGQPAQFGGTSLAAPLSAGWLADLEAVNQVQSSGMGNINPLLFQAASTHPSDFLQAQWGSNGYYQVTSSQDGSWNPVTGLGAPNWDQLASLWHPQSVKSVSLTPVVSSATVGSKVPFTLTALTANGNPDPYFTGPVTLSSSDPTAELPSSSQLHFSDGQAIFNVVFEQTGSQSVTVKDPLQTGLQVTSNPVNVTNPVTLSVTPSPATVGESVTMTANASVSSSGLQYQFWVKDPATQSWTNLGPYSTNSSIQFTPQVPGTYSIQVFVKGLSASSLVTNGSISVAAPTGKPMVSALSVSAPQIFQNPGTSVTFSAQATDPSGIPLYQYWVHGPNNRWTMVQNYSTNSRLTLKDLTSGSYAVAVYALDKNQYDHHAFSQAYYYTTVLNVGSQVSLTAPSTLTLGHVLALNATAHGLTNPVYQFWIKSPDGQWSQSGAYGGGTYQFTPSHSGTYTIVVFAKDPYAPATSQFAVTASQSVTVS</sequence>
<dbReference type="Pfam" id="PF07495">
    <property type="entry name" value="Y_Y_Y"/>
    <property type="match status" value="1"/>
</dbReference>
<accession>A0A2T2X0M3</accession>
<dbReference type="PROSITE" id="PS51695">
    <property type="entry name" value="SEDOLISIN"/>
    <property type="match status" value="1"/>
</dbReference>
<dbReference type="PANTHER" id="PTHR14218">
    <property type="entry name" value="PROTEASE S8 TRIPEPTIDYL PEPTIDASE I CLN2"/>
    <property type="match status" value="1"/>
</dbReference>
<organism evidence="10 11">
    <name type="scientific">Sulfobacillus benefaciens</name>
    <dbReference type="NCBI Taxonomy" id="453960"/>
    <lineage>
        <taxon>Bacteria</taxon>
        <taxon>Bacillati</taxon>
        <taxon>Bacillota</taxon>
        <taxon>Clostridia</taxon>
        <taxon>Eubacteriales</taxon>
        <taxon>Clostridiales Family XVII. Incertae Sedis</taxon>
        <taxon>Sulfobacillus</taxon>
    </lineage>
</organism>
<dbReference type="InterPro" id="IPR050819">
    <property type="entry name" value="Tripeptidyl-peptidase_I"/>
</dbReference>
<keyword evidence="6" id="KW-0106">Calcium</keyword>
<dbReference type="AlphaFoldDB" id="A0A2T2X0M3"/>
<dbReference type="GO" id="GO:0006508">
    <property type="term" value="P:proteolysis"/>
    <property type="evidence" value="ECO:0007669"/>
    <property type="project" value="UniProtKB-KW"/>
</dbReference>
<evidence type="ECO:0000313" key="11">
    <source>
        <dbReference type="Proteomes" id="UP000242699"/>
    </source>
</evidence>
<keyword evidence="5" id="KW-0720">Serine protease</keyword>